<dbReference type="InterPro" id="IPR040239">
    <property type="entry name" value="HcpB-like"/>
</dbReference>
<keyword evidence="7" id="KW-1015">Disulfide bond</keyword>
<evidence type="ECO:0000256" key="4">
    <source>
        <dbReference type="ARBA" id="ARBA00022737"/>
    </source>
</evidence>
<dbReference type="GO" id="GO:0046677">
    <property type="term" value="P:response to antibiotic"/>
    <property type="evidence" value="ECO:0007669"/>
    <property type="project" value="UniProtKB-KW"/>
</dbReference>
<accession>A0A6S6SAJ7</accession>
<comment type="catalytic activity">
    <reaction evidence="1">
        <text>a beta-lactam + H2O = a substituted beta-amino acid</text>
        <dbReference type="Rhea" id="RHEA:20401"/>
        <dbReference type="ChEBI" id="CHEBI:15377"/>
        <dbReference type="ChEBI" id="CHEBI:35627"/>
        <dbReference type="ChEBI" id="CHEBI:140347"/>
        <dbReference type="EC" id="3.5.2.6"/>
    </reaction>
</comment>
<evidence type="ECO:0000256" key="7">
    <source>
        <dbReference type="ARBA" id="ARBA00023157"/>
    </source>
</evidence>
<keyword evidence="4" id="KW-0677">Repeat</keyword>
<dbReference type="SMART" id="SM00671">
    <property type="entry name" value="SEL1"/>
    <property type="match status" value="8"/>
</dbReference>
<dbReference type="GO" id="GO:0008800">
    <property type="term" value="F:beta-lactamase activity"/>
    <property type="evidence" value="ECO:0007669"/>
    <property type="project" value="UniProtKB-EC"/>
</dbReference>
<evidence type="ECO:0000256" key="8">
    <source>
        <dbReference type="ARBA" id="ARBA00023251"/>
    </source>
</evidence>
<gene>
    <name evidence="9" type="ORF">HELGO_WM10289</name>
</gene>
<dbReference type="InterPro" id="IPR006597">
    <property type="entry name" value="Sel1-like"/>
</dbReference>
<dbReference type="Gene3D" id="1.25.40.10">
    <property type="entry name" value="Tetratricopeptide repeat domain"/>
    <property type="match status" value="3"/>
</dbReference>
<keyword evidence="8" id="KW-0046">Antibiotic resistance</keyword>
<dbReference type="InterPro" id="IPR011990">
    <property type="entry name" value="TPR-like_helical_dom_sf"/>
</dbReference>
<sequence>MNIILLLIVLAINLSASDFKKYEIECANNLSMGCRERAYLALEINRSYDEAEKYFLRACELKDAKSCQLLGYMYGSSNANKQDSKKRFDFFKKACQLGNAESCTVIGSIYSSKKHSNSTKKNMIKVKIEDLIQATKYYEKACKLGDQRGCGRFGATYLLGYGIKNDQQKAIKIFKDTCKKTSYYGCSLYISLTGHNMKYRDLYISEERILRKGCELNVSNACNDLGFLSLEVYQDYSKAEKYFRQACQLQNQESCKMLGFMYESNYTGKKDFKKSFYYFNRACELDNGYACQYTGLMYWSGKSIKKDWTKSAQLYQKSCDLEYSSGCRSLGSSYYLGEGVEINRRKGIELYKQACTKGEHYGCLKYIGFATQQ</sequence>
<proteinExistence type="inferred from homology"/>
<dbReference type="SUPFAM" id="SSF81901">
    <property type="entry name" value="HCP-like"/>
    <property type="match status" value="2"/>
</dbReference>
<evidence type="ECO:0000256" key="5">
    <source>
        <dbReference type="ARBA" id="ARBA00022801"/>
    </source>
</evidence>
<evidence type="ECO:0000313" key="9">
    <source>
        <dbReference type="EMBL" id="CAA6801599.1"/>
    </source>
</evidence>
<dbReference type="Pfam" id="PF08238">
    <property type="entry name" value="Sel1"/>
    <property type="match status" value="8"/>
</dbReference>
<dbReference type="EC" id="3.5.2.6" evidence="3"/>
<comment type="similarity">
    <text evidence="2">Belongs to the hcp beta-lactamase family.</text>
</comment>
<organism evidence="9">
    <name type="scientific">uncultured Sulfurovum sp</name>
    <dbReference type="NCBI Taxonomy" id="269237"/>
    <lineage>
        <taxon>Bacteria</taxon>
        <taxon>Pseudomonadati</taxon>
        <taxon>Campylobacterota</taxon>
        <taxon>Epsilonproteobacteria</taxon>
        <taxon>Campylobacterales</taxon>
        <taxon>Sulfurovaceae</taxon>
        <taxon>Sulfurovum</taxon>
        <taxon>environmental samples</taxon>
    </lineage>
</organism>
<protein>
    <recommendedName>
        <fullName evidence="3">beta-lactamase</fullName>
        <ecNumber evidence="3">3.5.2.6</ecNumber>
    </recommendedName>
</protein>
<reference evidence="9" key="1">
    <citation type="submission" date="2020-01" db="EMBL/GenBank/DDBJ databases">
        <authorList>
            <person name="Meier V. D."/>
            <person name="Meier V D."/>
        </authorList>
    </citation>
    <scope>NUCLEOTIDE SEQUENCE</scope>
    <source>
        <strain evidence="9">HLG_WM_MAG_05</strain>
    </source>
</reference>
<dbReference type="AlphaFoldDB" id="A0A6S6SAJ7"/>
<name>A0A6S6SAJ7_9BACT</name>
<evidence type="ECO:0000256" key="1">
    <source>
        <dbReference type="ARBA" id="ARBA00001526"/>
    </source>
</evidence>
<evidence type="ECO:0000256" key="3">
    <source>
        <dbReference type="ARBA" id="ARBA00012865"/>
    </source>
</evidence>
<evidence type="ECO:0000256" key="6">
    <source>
        <dbReference type="ARBA" id="ARBA00022803"/>
    </source>
</evidence>
<evidence type="ECO:0000256" key="2">
    <source>
        <dbReference type="ARBA" id="ARBA00008486"/>
    </source>
</evidence>
<dbReference type="EMBL" id="CACVAU010000003">
    <property type="protein sequence ID" value="CAA6801599.1"/>
    <property type="molecule type" value="Genomic_DNA"/>
</dbReference>
<keyword evidence="6" id="KW-0802">TPR repeat</keyword>
<keyword evidence="5" id="KW-0378">Hydrolase</keyword>
<dbReference type="PANTHER" id="PTHR13891">
    <property type="entry name" value="CYTOCHROME C OXIDASE ASSEMBLY FACTOR 7"/>
    <property type="match status" value="1"/>
</dbReference>
<dbReference type="PANTHER" id="PTHR13891:SF1">
    <property type="entry name" value="CYTOCHROME C OXIDASE ASSEMBLY FACTOR 7"/>
    <property type="match status" value="1"/>
</dbReference>